<reference evidence="3 4" key="1">
    <citation type="journal article" date="2017" name="Nat. Commun.">
        <title>Genome assembly with in vitro proximity ligation data and whole-genome triplication in lettuce.</title>
        <authorList>
            <person name="Reyes-Chin-Wo S."/>
            <person name="Wang Z."/>
            <person name="Yang X."/>
            <person name="Kozik A."/>
            <person name="Arikit S."/>
            <person name="Song C."/>
            <person name="Xia L."/>
            <person name="Froenicke L."/>
            <person name="Lavelle D.O."/>
            <person name="Truco M.J."/>
            <person name="Xia R."/>
            <person name="Zhu S."/>
            <person name="Xu C."/>
            <person name="Xu H."/>
            <person name="Xu X."/>
            <person name="Cox K."/>
            <person name="Korf I."/>
            <person name="Meyers B.C."/>
            <person name="Michelmore R.W."/>
        </authorList>
    </citation>
    <scope>NUCLEOTIDE SEQUENCE [LARGE SCALE GENOMIC DNA]</scope>
    <source>
        <strain evidence="4">cv. Salinas</strain>
        <tissue evidence="3">Seedlings</tissue>
    </source>
</reference>
<dbReference type="Pfam" id="PF10551">
    <property type="entry name" value="MULE"/>
    <property type="match status" value="1"/>
</dbReference>
<proteinExistence type="predicted"/>
<feature type="region of interest" description="Disordered" evidence="1">
    <location>
        <begin position="505"/>
        <end position="526"/>
    </location>
</feature>
<dbReference type="AlphaFoldDB" id="A0A9R1WQ15"/>
<gene>
    <name evidence="3" type="ORF">LSAT_V11C100027130</name>
</gene>
<protein>
    <recommendedName>
        <fullName evidence="2">MULE transposase domain-containing protein</fullName>
    </recommendedName>
</protein>
<evidence type="ECO:0000259" key="2">
    <source>
        <dbReference type="Pfam" id="PF10551"/>
    </source>
</evidence>
<organism evidence="3 4">
    <name type="scientific">Lactuca sativa</name>
    <name type="common">Garden lettuce</name>
    <dbReference type="NCBI Taxonomy" id="4236"/>
    <lineage>
        <taxon>Eukaryota</taxon>
        <taxon>Viridiplantae</taxon>
        <taxon>Streptophyta</taxon>
        <taxon>Embryophyta</taxon>
        <taxon>Tracheophyta</taxon>
        <taxon>Spermatophyta</taxon>
        <taxon>Magnoliopsida</taxon>
        <taxon>eudicotyledons</taxon>
        <taxon>Gunneridae</taxon>
        <taxon>Pentapetalae</taxon>
        <taxon>asterids</taxon>
        <taxon>campanulids</taxon>
        <taxon>Asterales</taxon>
        <taxon>Asteraceae</taxon>
        <taxon>Cichorioideae</taxon>
        <taxon>Cichorieae</taxon>
        <taxon>Lactucinae</taxon>
        <taxon>Lactuca</taxon>
    </lineage>
</organism>
<feature type="domain" description="MULE transposase" evidence="2">
    <location>
        <begin position="167"/>
        <end position="247"/>
    </location>
</feature>
<comment type="caution">
    <text evidence="3">The sequence shown here is derived from an EMBL/GenBank/DDBJ whole genome shotgun (WGS) entry which is preliminary data.</text>
</comment>
<dbReference type="InterPro" id="IPR052579">
    <property type="entry name" value="Zinc_finger_SWIM"/>
</dbReference>
<accession>A0A9R1WQ15</accession>
<sequence length="542" mass="63732">MEVFRYREDLMYWVQNVAHSQGFVIVTKRSRAITIGFISNIVLGSDRGGKYMKARGFWTLRVVRDEHNHEPSMYMEGHLFAMQLSDKESHLVQELTKLNVKPQDILSTLKEQNPNNVSSLRTIYNFRRSFRDLNKKVEPRCRMGNELEDLFFIHPTSLKMWQTFPYVVLMDDTYKTNKYNFHFLEIVGVTSTNKTFSIAFAFMCNEKTSNYRWALTCLKLTINESFSLVDMVLMKACEEVFPQTLHDMHQRGSLRPMWKKLVESPTPSAYLENYATLQTLLFEYPNVFGYLCSVWLDKYVERFVSLWTDKHISFGNSTTNRVDSQHSKLKKHLNSAKCDLDRFIYVIEKVVQAQLTAIKESLARCRIFRKPKFENKLFRELEFVVSFHAMDKVLEELHRLKGFSPTPKKCGCQLRTCFGLPYAHELAMYINKDLPIPLDSIDVFFWKKLDLELFVSVEYGDFNCDHGMQRFKEIYNNQPDQGKINFIRKSRGIMDPSKILINEPSIKKNNRGHPKVKRGQHQTQAPHRMQDYNIKLQEISLS</sequence>
<dbReference type="Proteomes" id="UP000235145">
    <property type="component" value="Unassembled WGS sequence"/>
</dbReference>
<name>A0A9R1WQ15_LACSA</name>
<evidence type="ECO:0000313" key="4">
    <source>
        <dbReference type="Proteomes" id="UP000235145"/>
    </source>
</evidence>
<dbReference type="EMBL" id="NBSK02000001">
    <property type="protein sequence ID" value="KAJ0228208.1"/>
    <property type="molecule type" value="Genomic_DNA"/>
</dbReference>
<feature type="compositionally biased region" description="Basic residues" evidence="1">
    <location>
        <begin position="508"/>
        <end position="520"/>
    </location>
</feature>
<dbReference type="PANTHER" id="PTHR31569">
    <property type="entry name" value="SWIM-TYPE DOMAIN-CONTAINING PROTEIN"/>
    <property type="match status" value="1"/>
</dbReference>
<evidence type="ECO:0000313" key="3">
    <source>
        <dbReference type="EMBL" id="KAJ0228208.1"/>
    </source>
</evidence>
<keyword evidence="4" id="KW-1185">Reference proteome</keyword>
<dbReference type="PANTHER" id="PTHR31569:SF4">
    <property type="entry name" value="SWIM-TYPE DOMAIN-CONTAINING PROTEIN"/>
    <property type="match status" value="1"/>
</dbReference>
<evidence type="ECO:0000256" key="1">
    <source>
        <dbReference type="SAM" id="MobiDB-lite"/>
    </source>
</evidence>
<dbReference type="InterPro" id="IPR018289">
    <property type="entry name" value="MULE_transposase_dom"/>
</dbReference>